<dbReference type="SUPFAM" id="SSF47336">
    <property type="entry name" value="ACP-like"/>
    <property type="match status" value="1"/>
</dbReference>
<sequence length="106" mass="11638">MREKVSAIVLNAINDFNETYGKQIPLELAEDIPLFGKQGVLDSLGLVSLVVSIEQTLEDELGVSLILADEKAVSQRTSPFRTAGTVIDYICKLMQEETQVCESPSH</sequence>
<gene>
    <name evidence="1" type="ORF">SD71_14020</name>
</gene>
<protein>
    <submittedName>
        <fullName evidence="1">Acyl carrier protein</fullName>
    </submittedName>
</protein>
<evidence type="ECO:0000313" key="2">
    <source>
        <dbReference type="Proteomes" id="UP000054526"/>
    </source>
</evidence>
<comment type="caution">
    <text evidence="1">The sequence shown here is derived from an EMBL/GenBank/DDBJ whole genome shotgun (WGS) entry which is preliminary data.</text>
</comment>
<evidence type="ECO:0000313" key="1">
    <source>
        <dbReference type="EMBL" id="KIL35412.1"/>
    </source>
</evidence>
<dbReference type="RefSeq" id="WP_041064280.1">
    <property type="nucleotide sequence ID" value="NZ_JXAL01000022.1"/>
</dbReference>
<dbReference type="InterPro" id="IPR036736">
    <property type="entry name" value="ACP-like_sf"/>
</dbReference>
<reference evidence="1 2" key="1">
    <citation type="submission" date="2014-12" db="EMBL/GenBank/DDBJ databases">
        <title>Draft genome sequence of Cohnella kolymensis strain B-2846.</title>
        <authorList>
            <person name="Karlyshev A.V."/>
            <person name="Kudryashova E.B."/>
        </authorList>
    </citation>
    <scope>NUCLEOTIDE SEQUENCE [LARGE SCALE GENOMIC DNA]</scope>
    <source>
        <strain evidence="1 2">VKM B-2846</strain>
    </source>
</reference>
<keyword evidence="2" id="KW-1185">Reference proteome</keyword>
<accession>A0ABR5A4P0</accession>
<dbReference type="Proteomes" id="UP000054526">
    <property type="component" value="Unassembled WGS sequence"/>
</dbReference>
<dbReference type="Gene3D" id="1.10.1200.10">
    <property type="entry name" value="ACP-like"/>
    <property type="match status" value="1"/>
</dbReference>
<organism evidence="1 2">
    <name type="scientific">Cohnella kolymensis</name>
    <dbReference type="NCBI Taxonomy" id="1590652"/>
    <lineage>
        <taxon>Bacteria</taxon>
        <taxon>Bacillati</taxon>
        <taxon>Bacillota</taxon>
        <taxon>Bacilli</taxon>
        <taxon>Bacillales</taxon>
        <taxon>Paenibacillaceae</taxon>
        <taxon>Cohnella</taxon>
    </lineage>
</organism>
<proteinExistence type="predicted"/>
<dbReference type="EMBL" id="JXAL01000022">
    <property type="protein sequence ID" value="KIL35412.1"/>
    <property type="molecule type" value="Genomic_DNA"/>
</dbReference>
<name>A0ABR5A4P0_9BACL</name>